<dbReference type="NCBIfam" id="TIGR01891">
    <property type="entry name" value="amidohydrolases"/>
    <property type="match status" value="1"/>
</dbReference>
<dbReference type="Pfam" id="PF07687">
    <property type="entry name" value="M20_dimer"/>
    <property type="match status" value="1"/>
</dbReference>
<feature type="region of interest" description="Disordered" evidence="1">
    <location>
        <begin position="464"/>
        <end position="484"/>
    </location>
</feature>
<evidence type="ECO:0000313" key="3">
    <source>
        <dbReference type="EMBL" id="SBV97150.1"/>
    </source>
</evidence>
<dbReference type="SUPFAM" id="SSF55031">
    <property type="entry name" value="Bacterial exopeptidase dimerisation domain"/>
    <property type="match status" value="1"/>
</dbReference>
<dbReference type="Gene3D" id="3.30.70.360">
    <property type="match status" value="1"/>
</dbReference>
<dbReference type="GO" id="GO:0046657">
    <property type="term" value="P:folic acid catabolic process"/>
    <property type="evidence" value="ECO:0007669"/>
    <property type="project" value="TreeGrafter"/>
</dbReference>
<feature type="domain" description="Peptidase M20 dimerisation" evidence="2">
    <location>
        <begin position="194"/>
        <end position="284"/>
    </location>
</feature>
<evidence type="ECO:0000256" key="1">
    <source>
        <dbReference type="SAM" id="MobiDB-lite"/>
    </source>
</evidence>
<accession>A0A212JCI4</accession>
<name>A0A212JCI4_9DELT</name>
<feature type="compositionally biased region" description="Polar residues" evidence="1">
    <location>
        <begin position="474"/>
        <end position="484"/>
    </location>
</feature>
<dbReference type="InterPro" id="IPR002933">
    <property type="entry name" value="Peptidase_M20"/>
</dbReference>
<dbReference type="GO" id="GO:0071713">
    <property type="term" value="F:para-aminobenzoyl-glutamate hydrolase activity"/>
    <property type="evidence" value="ECO:0007669"/>
    <property type="project" value="TreeGrafter"/>
</dbReference>
<dbReference type="PANTHER" id="PTHR30575">
    <property type="entry name" value="PEPTIDASE M20"/>
    <property type="match status" value="1"/>
</dbReference>
<dbReference type="GO" id="GO:0016805">
    <property type="term" value="F:dipeptidase activity"/>
    <property type="evidence" value="ECO:0007669"/>
    <property type="project" value="TreeGrafter"/>
</dbReference>
<gene>
    <name evidence="3" type="ORF">KL86DPRO_11167</name>
</gene>
<dbReference type="SUPFAM" id="SSF53187">
    <property type="entry name" value="Zn-dependent exopeptidases"/>
    <property type="match status" value="1"/>
</dbReference>
<evidence type="ECO:0000259" key="2">
    <source>
        <dbReference type="Pfam" id="PF07687"/>
    </source>
</evidence>
<keyword evidence="3" id="KW-0378">Hydrolase</keyword>
<dbReference type="Gene3D" id="3.40.630.10">
    <property type="entry name" value="Zn peptidases"/>
    <property type="match status" value="1"/>
</dbReference>
<dbReference type="GO" id="GO:0005737">
    <property type="term" value="C:cytoplasm"/>
    <property type="evidence" value="ECO:0007669"/>
    <property type="project" value="TreeGrafter"/>
</dbReference>
<dbReference type="InterPro" id="IPR017439">
    <property type="entry name" value="Amidohydrolase"/>
</dbReference>
<dbReference type="Pfam" id="PF01546">
    <property type="entry name" value="Peptidase_M20"/>
    <property type="match status" value="1"/>
</dbReference>
<dbReference type="PANTHER" id="PTHR30575:SF0">
    <property type="entry name" value="XAA-ARG DIPEPTIDASE"/>
    <property type="match status" value="1"/>
</dbReference>
<dbReference type="InterPro" id="IPR052030">
    <property type="entry name" value="Peptidase_M20/M20A_hydrolases"/>
</dbReference>
<sequence>MDIQAVRQFINEWIDVNGQEFVDCAMSLFHNPELGMQEFKAVEILTGIAARHGFAVESGVAGMPTAFVATYGSGKPVIGFSAEYDSLPGLSQKVVSHKEPVREGAPGHGCGHCLLGSAALAAAVAVRYAAERFGFACTVKLFGTPAEELCVGKPFMARAGLFSGLDAMLDWHPSCFETFVARASNAYFSKLYHFSGETAHGNAPWNGRSALDGAVLMGQAAEMMREHIQPGVDSRPNTFNYTFSDVGPEFPVVVPDRSTAWFIGRFTTTEIMEDFLKRLDRCAEGAAMATGTEVRSELLTAIHEKIPNETLGQLMHENYLAVGAMPVTGEEQAFAKEVQRSAGREPVGITQEPRLPCTQDSGVSDISEYSWFAPTAMFRPGIFAGPLHHWTVTAIVGSSIGRRSVGYAAKILAGTAADLAAKPDVLAAAWAEQKTRMRGRSYKSLIPDTIPPPLETNRQLMEKYSQEDCRQGLQKPSQTPVDPL</sequence>
<dbReference type="InterPro" id="IPR036264">
    <property type="entry name" value="Bact_exopeptidase_dim_dom"/>
</dbReference>
<protein>
    <submittedName>
        <fullName evidence="3">Amidohydrolase</fullName>
    </submittedName>
</protein>
<dbReference type="EMBL" id="FLUQ01000001">
    <property type="protein sequence ID" value="SBV97150.1"/>
    <property type="molecule type" value="Genomic_DNA"/>
</dbReference>
<organism evidence="3">
    <name type="scientific">uncultured delta proteobacterium</name>
    <dbReference type="NCBI Taxonomy" id="34034"/>
    <lineage>
        <taxon>Bacteria</taxon>
        <taxon>Deltaproteobacteria</taxon>
        <taxon>environmental samples</taxon>
    </lineage>
</organism>
<reference evidence="3" key="1">
    <citation type="submission" date="2016-04" db="EMBL/GenBank/DDBJ databases">
        <authorList>
            <person name="Evans L.H."/>
            <person name="Alamgir A."/>
            <person name="Owens N."/>
            <person name="Weber N.D."/>
            <person name="Virtaneva K."/>
            <person name="Barbian K."/>
            <person name="Babar A."/>
            <person name="Rosenke K."/>
        </authorList>
    </citation>
    <scope>NUCLEOTIDE SEQUENCE</scope>
    <source>
        <strain evidence="3">86</strain>
    </source>
</reference>
<dbReference type="AlphaFoldDB" id="A0A212JCI4"/>
<proteinExistence type="predicted"/>
<dbReference type="InterPro" id="IPR011650">
    <property type="entry name" value="Peptidase_M20_dimer"/>
</dbReference>